<feature type="compositionally biased region" description="Low complexity" evidence="7">
    <location>
        <begin position="119"/>
        <end position="129"/>
    </location>
</feature>
<feature type="compositionally biased region" description="Polar residues" evidence="7">
    <location>
        <begin position="130"/>
        <end position="149"/>
    </location>
</feature>
<proteinExistence type="predicted"/>
<evidence type="ECO:0000259" key="9">
    <source>
        <dbReference type="PROSITE" id="PS51294"/>
    </source>
</evidence>
<dbReference type="PROSITE" id="PS50090">
    <property type="entry name" value="MYB_LIKE"/>
    <property type="match status" value="2"/>
</dbReference>
<dbReference type="Proteomes" id="UP001341840">
    <property type="component" value="Unassembled WGS sequence"/>
</dbReference>
<dbReference type="InterPro" id="IPR009057">
    <property type="entry name" value="Homeodomain-like_sf"/>
</dbReference>
<name>A0ABU6Z7B0_9FABA</name>
<keyword evidence="11" id="KW-1185">Reference proteome</keyword>
<keyword evidence="3" id="KW-0805">Transcription regulation</keyword>
<dbReference type="InterPro" id="IPR001005">
    <property type="entry name" value="SANT/Myb"/>
</dbReference>
<dbReference type="CDD" id="cd00167">
    <property type="entry name" value="SANT"/>
    <property type="match status" value="2"/>
</dbReference>
<feature type="domain" description="Myb-like" evidence="8">
    <location>
        <begin position="62"/>
        <end position="112"/>
    </location>
</feature>
<comment type="subcellular location">
    <subcellularLocation>
        <location evidence="1">Nucleus</location>
    </subcellularLocation>
</comment>
<evidence type="ECO:0000256" key="7">
    <source>
        <dbReference type="SAM" id="MobiDB-lite"/>
    </source>
</evidence>
<keyword evidence="5" id="KW-0804">Transcription</keyword>
<evidence type="ECO:0000256" key="5">
    <source>
        <dbReference type="ARBA" id="ARBA00023163"/>
    </source>
</evidence>
<keyword evidence="4" id="KW-0238">DNA-binding</keyword>
<feature type="region of interest" description="Disordered" evidence="7">
    <location>
        <begin position="119"/>
        <end position="151"/>
    </location>
</feature>
<dbReference type="Pfam" id="PF00249">
    <property type="entry name" value="Myb_DNA-binding"/>
    <property type="match status" value="2"/>
</dbReference>
<dbReference type="PROSITE" id="PS51294">
    <property type="entry name" value="HTH_MYB"/>
    <property type="match status" value="2"/>
</dbReference>
<dbReference type="InterPro" id="IPR051953">
    <property type="entry name" value="Plant_SW-associated_TFs"/>
</dbReference>
<accession>A0ABU6Z7B0</accession>
<gene>
    <name evidence="10" type="ORF">PIB30_018118</name>
</gene>
<protein>
    <submittedName>
        <fullName evidence="10">Uncharacterized protein</fullName>
    </submittedName>
</protein>
<sequence>MGRTPCCSHDHLRKGAWTLEEDQKLKAYIHTYGPGSWRTLPNKAGLERCGKSCRLRWFNYLRPGIKRGRLSKEEEHTIITLHALVGNRWSSIAKHLPRRTDNEIKNFWNSYLKKKKKNNNNLLDPLLTNSSETPQPAEATSSPNNNNGAQCHEANATHQHHTNQSTSNLLNQVAAAKTSFQLVTRDSQQPHHSSTSARRLLLNKMANSFSQKLDGNEAAKAAFWRLMNNGEANGIDEQVRVGYGLGGVPTGGVVITPSSFSLPSSEFNYCTDSCNSTLSFLDDNNAASAHDELIQILRYEDDEIISMYMPDF</sequence>
<evidence type="ECO:0000256" key="4">
    <source>
        <dbReference type="ARBA" id="ARBA00023125"/>
    </source>
</evidence>
<evidence type="ECO:0000256" key="2">
    <source>
        <dbReference type="ARBA" id="ARBA00022737"/>
    </source>
</evidence>
<keyword evidence="6" id="KW-0539">Nucleus</keyword>
<evidence type="ECO:0000313" key="10">
    <source>
        <dbReference type="EMBL" id="MED6217484.1"/>
    </source>
</evidence>
<evidence type="ECO:0000313" key="11">
    <source>
        <dbReference type="Proteomes" id="UP001341840"/>
    </source>
</evidence>
<evidence type="ECO:0000256" key="3">
    <source>
        <dbReference type="ARBA" id="ARBA00023015"/>
    </source>
</evidence>
<dbReference type="InterPro" id="IPR017930">
    <property type="entry name" value="Myb_dom"/>
</dbReference>
<dbReference type="SUPFAM" id="SSF46689">
    <property type="entry name" value="Homeodomain-like"/>
    <property type="match status" value="1"/>
</dbReference>
<feature type="domain" description="Myb-like" evidence="8">
    <location>
        <begin position="9"/>
        <end position="61"/>
    </location>
</feature>
<feature type="domain" description="HTH myb-type" evidence="9">
    <location>
        <begin position="9"/>
        <end position="61"/>
    </location>
</feature>
<feature type="domain" description="HTH myb-type" evidence="9">
    <location>
        <begin position="62"/>
        <end position="116"/>
    </location>
</feature>
<keyword evidence="2" id="KW-0677">Repeat</keyword>
<comment type="caution">
    <text evidence="10">The sequence shown here is derived from an EMBL/GenBank/DDBJ whole genome shotgun (WGS) entry which is preliminary data.</text>
</comment>
<dbReference type="PANTHER" id="PTHR47997:SF75">
    <property type="entry name" value="MYB DOMAIN PROTEIN 55"/>
    <property type="match status" value="1"/>
</dbReference>
<dbReference type="PANTHER" id="PTHR47997">
    <property type="entry name" value="MYB DOMAIN PROTEIN 55"/>
    <property type="match status" value="1"/>
</dbReference>
<evidence type="ECO:0000256" key="1">
    <source>
        <dbReference type="ARBA" id="ARBA00004123"/>
    </source>
</evidence>
<organism evidence="10 11">
    <name type="scientific">Stylosanthes scabra</name>
    <dbReference type="NCBI Taxonomy" id="79078"/>
    <lineage>
        <taxon>Eukaryota</taxon>
        <taxon>Viridiplantae</taxon>
        <taxon>Streptophyta</taxon>
        <taxon>Embryophyta</taxon>
        <taxon>Tracheophyta</taxon>
        <taxon>Spermatophyta</taxon>
        <taxon>Magnoliopsida</taxon>
        <taxon>eudicotyledons</taxon>
        <taxon>Gunneridae</taxon>
        <taxon>Pentapetalae</taxon>
        <taxon>rosids</taxon>
        <taxon>fabids</taxon>
        <taxon>Fabales</taxon>
        <taxon>Fabaceae</taxon>
        <taxon>Papilionoideae</taxon>
        <taxon>50 kb inversion clade</taxon>
        <taxon>dalbergioids sensu lato</taxon>
        <taxon>Dalbergieae</taxon>
        <taxon>Pterocarpus clade</taxon>
        <taxon>Stylosanthes</taxon>
    </lineage>
</organism>
<reference evidence="10 11" key="1">
    <citation type="journal article" date="2023" name="Plants (Basel)">
        <title>Bridging the Gap: Combining Genomics and Transcriptomics Approaches to Understand Stylosanthes scabra, an Orphan Legume from the Brazilian Caatinga.</title>
        <authorList>
            <person name="Ferreira-Neto J.R.C."/>
            <person name="da Silva M.D."/>
            <person name="Binneck E."/>
            <person name="de Melo N.F."/>
            <person name="da Silva R.H."/>
            <person name="de Melo A.L.T.M."/>
            <person name="Pandolfi V."/>
            <person name="Bustamante F.O."/>
            <person name="Brasileiro-Vidal A.C."/>
            <person name="Benko-Iseppon A.M."/>
        </authorList>
    </citation>
    <scope>NUCLEOTIDE SEQUENCE [LARGE SCALE GENOMIC DNA]</scope>
    <source>
        <tissue evidence="10">Leaves</tissue>
    </source>
</reference>
<dbReference type="EMBL" id="JASCZI010271914">
    <property type="protein sequence ID" value="MED6217484.1"/>
    <property type="molecule type" value="Genomic_DNA"/>
</dbReference>
<evidence type="ECO:0000259" key="8">
    <source>
        <dbReference type="PROSITE" id="PS50090"/>
    </source>
</evidence>
<dbReference type="SMART" id="SM00717">
    <property type="entry name" value="SANT"/>
    <property type="match status" value="2"/>
</dbReference>
<evidence type="ECO:0000256" key="6">
    <source>
        <dbReference type="ARBA" id="ARBA00023242"/>
    </source>
</evidence>
<dbReference type="Gene3D" id="1.10.10.60">
    <property type="entry name" value="Homeodomain-like"/>
    <property type="match status" value="2"/>
</dbReference>